<dbReference type="Pfam" id="PF18912">
    <property type="entry name" value="DZR_2"/>
    <property type="match status" value="1"/>
</dbReference>
<evidence type="ECO:0000313" key="3">
    <source>
        <dbReference type="EMBL" id="SLM19589.1"/>
    </source>
</evidence>
<dbReference type="PANTHER" id="PTHR47505:SF1">
    <property type="entry name" value="DNA UTILIZATION PROTEIN YHGH"/>
    <property type="match status" value="1"/>
</dbReference>
<reference evidence="3" key="1">
    <citation type="submission" date="2017-02" db="EMBL/GenBank/DDBJ databases">
        <authorList>
            <person name="Regsiter A."/>
            <person name="William W."/>
        </authorList>
    </citation>
    <scope>NUCLEOTIDE SEQUENCE</scope>
    <source>
        <strain evidence="3">BdmA 4</strain>
    </source>
</reference>
<dbReference type="InterPro" id="IPR000836">
    <property type="entry name" value="PRTase_dom"/>
</dbReference>
<protein>
    <recommendedName>
        <fullName evidence="2">Double zinc ribbon domain-containing protein</fullName>
    </recommendedName>
</protein>
<dbReference type="CDD" id="cd06223">
    <property type="entry name" value="PRTases_typeI"/>
    <property type="match status" value="1"/>
</dbReference>
<dbReference type="Gene3D" id="3.40.50.2020">
    <property type="match status" value="1"/>
</dbReference>
<dbReference type="EMBL" id="FWDO01000007">
    <property type="protein sequence ID" value="SLM19589.1"/>
    <property type="molecule type" value="Genomic_DNA"/>
</dbReference>
<proteinExistence type="inferred from homology"/>
<evidence type="ECO:0000259" key="2">
    <source>
        <dbReference type="Pfam" id="PF18912"/>
    </source>
</evidence>
<evidence type="ECO:0000256" key="1">
    <source>
        <dbReference type="ARBA" id="ARBA00008007"/>
    </source>
</evidence>
<dbReference type="InterPro" id="IPR051910">
    <property type="entry name" value="ComF/GntX_DNA_util-trans"/>
</dbReference>
<accession>A0A3P3XU25</accession>
<name>A0A3P3XU25_9SPIR</name>
<sequence>MHTLIENLVSASLDAVFPQRCILCGSIVSRVPWSPAPLCVSCEHTLECIGGPRCRRCGRRLISEQDYCVECRSEENALFRILPLFEFRGGAASLIHSYKIEERASLAYYFAYKITKLEALFDDTFGDFSIVPVPPRPEKIRTGKLDQVGVLAEVLAQFGFQYKRLLVRLPGGRQQKLLDRAERLKNASASYALRSPSQVPNRIMLLDDVCTTGATLEACARLLAREGTEVAGAIVLAAD</sequence>
<feature type="domain" description="Double zinc ribbon" evidence="2">
    <location>
        <begin position="13"/>
        <end position="72"/>
    </location>
</feature>
<dbReference type="PANTHER" id="PTHR47505">
    <property type="entry name" value="DNA UTILIZATION PROTEIN YHGH"/>
    <property type="match status" value="1"/>
</dbReference>
<comment type="similarity">
    <text evidence="1">Belongs to the ComF/GntX family.</text>
</comment>
<organism evidence="3">
    <name type="scientific">uncultured spirochete</name>
    <dbReference type="NCBI Taxonomy" id="156406"/>
    <lineage>
        <taxon>Bacteria</taxon>
        <taxon>Pseudomonadati</taxon>
        <taxon>Spirochaetota</taxon>
        <taxon>Spirochaetia</taxon>
        <taxon>Spirochaetales</taxon>
        <taxon>environmental samples</taxon>
    </lineage>
</organism>
<dbReference type="InterPro" id="IPR029057">
    <property type="entry name" value="PRTase-like"/>
</dbReference>
<gene>
    <name evidence="3" type="ORF">SPIRO4BDMA_70011</name>
</gene>
<dbReference type="SUPFAM" id="SSF53271">
    <property type="entry name" value="PRTase-like"/>
    <property type="match status" value="1"/>
</dbReference>
<dbReference type="AlphaFoldDB" id="A0A3P3XU25"/>
<dbReference type="InterPro" id="IPR044005">
    <property type="entry name" value="DZR_2"/>
</dbReference>